<feature type="domain" description="Haem-binding uptake Tiki superfamily ChaN" evidence="1">
    <location>
        <begin position="50"/>
        <end position="243"/>
    </location>
</feature>
<dbReference type="SUPFAM" id="SSF159501">
    <property type="entry name" value="EreA/ChaN-like"/>
    <property type="match status" value="1"/>
</dbReference>
<dbReference type="Proteomes" id="UP000509790">
    <property type="component" value="Chromosome"/>
</dbReference>
<name>A0A859ID21_GLAPU</name>
<dbReference type="Pfam" id="PF04187">
    <property type="entry name" value="Cofac_haem_bdg"/>
    <property type="match status" value="1"/>
</dbReference>
<dbReference type="PROSITE" id="PS51257">
    <property type="entry name" value="PROKAR_LIPOPROTEIN"/>
    <property type="match status" value="1"/>
</dbReference>
<dbReference type="Gene3D" id="3.40.50.11550">
    <property type="match status" value="1"/>
</dbReference>
<dbReference type="AlphaFoldDB" id="A0A859ID21"/>
<dbReference type="CDD" id="cd14727">
    <property type="entry name" value="ChanN-like"/>
    <property type="match status" value="1"/>
</dbReference>
<dbReference type="EMBL" id="CP041334">
    <property type="protein sequence ID" value="QKY71879.1"/>
    <property type="molecule type" value="Genomic_DNA"/>
</dbReference>
<evidence type="ECO:0000259" key="1">
    <source>
        <dbReference type="Pfam" id="PF04187"/>
    </source>
</evidence>
<accession>A0A859ID21</accession>
<dbReference type="PIRSF" id="PIRSF020419">
    <property type="entry name" value="Fe_uptake_reg_CjrA_prd"/>
    <property type="match status" value="1"/>
</dbReference>
<keyword evidence="2" id="KW-0449">Lipoprotein</keyword>
<dbReference type="Gene3D" id="1.10.8.760">
    <property type="entry name" value="Haem-binding uptake, Tiki superfamily, ChaN, domain 2"/>
    <property type="match status" value="1"/>
</dbReference>
<proteinExistence type="predicted"/>
<evidence type="ECO:0000313" key="2">
    <source>
        <dbReference type="EMBL" id="QKY71879.1"/>
    </source>
</evidence>
<dbReference type="InterPro" id="IPR016773">
    <property type="entry name" value="Fe3_uptake_reg_CjrA_prd"/>
</dbReference>
<gene>
    <name evidence="2" type="ORF">FLK62_00360</name>
</gene>
<reference evidence="2 3" key="1">
    <citation type="submission" date="2019-06" db="EMBL/GenBank/DDBJ databases">
        <title>Complete genome sequence of Haemophilus parasuis HPS412.</title>
        <authorList>
            <person name="Yang S."/>
            <person name="Huang C."/>
        </authorList>
    </citation>
    <scope>NUCLEOTIDE SEQUENCE [LARGE SCALE GENOMIC DNA]</scope>
    <source>
        <strain evidence="2 3">HPS412</strain>
    </source>
</reference>
<protein>
    <submittedName>
        <fullName evidence="2">Iron-regulated lipoprotein</fullName>
    </submittedName>
</protein>
<sequence>MLFLLIRRLIMISLFLIVGCSQSLKDVDVTSLGTIQDLRTGEKFTPNDFIHHIANKSHILLGEQHDNLKHHQAQFWLLQQLQQHRPQGSLLLEMLSVDQQPQIAKVSQNLTAYTDNLPRALNWDKRWRWDFYGETVGYALAHKMALVATNLTQSEVTTLMQGAEPLQGNKSTSPTIQKQIAELILQHHHCDCDVNDPMVQKMVQVQQFRDRRMAEKIQQAKTPTLLIAGNHHINRQIGVVPHLQDLSPQTQVITILMGQAPQHITANEADYFWILN</sequence>
<dbReference type="InterPro" id="IPR007314">
    <property type="entry name" value="Cofac_haem-bd_dom"/>
</dbReference>
<evidence type="ECO:0000313" key="3">
    <source>
        <dbReference type="Proteomes" id="UP000509790"/>
    </source>
</evidence>
<organism evidence="2 3">
    <name type="scientific">Glaesserella parasuis</name>
    <name type="common">Haemophilus parasuis</name>
    <dbReference type="NCBI Taxonomy" id="738"/>
    <lineage>
        <taxon>Bacteria</taxon>
        <taxon>Pseudomonadati</taxon>
        <taxon>Pseudomonadota</taxon>
        <taxon>Gammaproteobacteria</taxon>
        <taxon>Pasteurellales</taxon>
        <taxon>Pasteurellaceae</taxon>
        <taxon>Glaesserella</taxon>
    </lineage>
</organism>